<dbReference type="STRING" id="81479.RA876_12635"/>
<dbReference type="AlphaFoldDB" id="A0A1Q8YA87"/>
<protein>
    <submittedName>
        <fullName evidence="1">Uncharacterized protein</fullName>
    </submittedName>
</protein>
<keyword evidence="2" id="KW-1185">Reference proteome</keyword>
<dbReference type="Proteomes" id="UP000185911">
    <property type="component" value="Unassembled WGS sequence"/>
</dbReference>
<reference evidence="1 2" key="1">
    <citation type="submission" date="2017-01" db="EMBL/GenBank/DDBJ databases">
        <title>Genome sequence of Rhodoferax antarcticus ANT.BR, a psychrophilic purple nonsulfur bacterium from an Antarctic microbial mat.</title>
        <authorList>
            <person name="Baker J."/>
            <person name="Riester C."/>
            <person name="Skinner B."/>
            <person name="Newell A."/>
            <person name="Swingley W."/>
            <person name="Madigan M."/>
            <person name="Jung D."/>
            <person name="Asao M."/>
            <person name="Chen M."/>
            <person name="Loughlin P."/>
            <person name="Pan H."/>
            <person name="Lin S."/>
            <person name="Li N."/>
            <person name="Shaw J."/>
            <person name="Prado M."/>
            <person name="Sherman C."/>
            <person name="Li X."/>
            <person name="Tang J."/>
            <person name="Blankenship R."/>
            <person name="Zhao T."/>
            <person name="Touchman J."/>
            <person name="Sattley M."/>
        </authorList>
    </citation>
    <scope>NUCLEOTIDE SEQUENCE [LARGE SCALE GENOMIC DNA]</scope>
    <source>
        <strain evidence="1 2">ANT.BR</strain>
    </source>
</reference>
<dbReference type="EMBL" id="MSYM01000018">
    <property type="protein sequence ID" value="OLP04938.1"/>
    <property type="molecule type" value="Genomic_DNA"/>
</dbReference>
<accession>A0A1Q8YA87</accession>
<comment type="caution">
    <text evidence="1">The sequence shown here is derived from an EMBL/GenBank/DDBJ whole genome shotgun (WGS) entry which is preliminary data.</text>
</comment>
<gene>
    <name evidence="1" type="ORF">BLL52_3758</name>
</gene>
<name>A0A1Q8YA87_9BURK</name>
<evidence type="ECO:0000313" key="2">
    <source>
        <dbReference type="Proteomes" id="UP000185911"/>
    </source>
</evidence>
<organism evidence="1 2">
    <name type="scientific">Rhodoferax antarcticus ANT.BR</name>
    <dbReference type="NCBI Taxonomy" id="1111071"/>
    <lineage>
        <taxon>Bacteria</taxon>
        <taxon>Pseudomonadati</taxon>
        <taxon>Pseudomonadota</taxon>
        <taxon>Betaproteobacteria</taxon>
        <taxon>Burkholderiales</taxon>
        <taxon>Comamonadaceae</taxon>
        <taxon>Rhodoferax</taxon>
    </lineage>
</organism>
<proteinExistence type="predicted"/>
<evidence type="ECO:0000313" key="1">
    <source>
        <dbReference type="EMBL" id="OLP04938.1"/>
    </source>
</evidence>
<sequence length="101" mass="11108">MALGVADSVLSRWLEEYPELHAAFSEGREKERQTLHNALYTAATTQGDKGGLIAAMFLLKARHGYQEGQQEGQANRVSVTFNIPGAQPLDKYMVIENGSNN</sequence>